<gene>
    <name evidence="1" type="ORF">AAFF_G00101750</name>
</gene>
<reference evidence="1" key="1">
    <citation type="journal article" date="2023" name="Science">
        <title>Genome structures resolve the early diversification of teleost fishes.</title>
        <authorList>
            <person name="Parey E."/>
            <person name="Louis A."/>
            <person name="Montfort J."/>
            <person name="Bouchez O."/>
            <person name="Roques C."/>
            <person name="Iampietro C."/>
            <person name="Lluch J."/>
            <person name="Castinel A."/>
            <person name="Donnadieu C."/>
            <person name="Desvignes T."/>
            <person name="Floi Bucao C."/>
            <person name="Jouanno E."/>
            <person name="Wen M."/>
            <person name="Mejri S."/>
            <person name="Dirks R."/>
            <person name="Jansen H."/>
            <person name="Henkel C."/>
            <person name="Chen W.J."/>
            <person name="Zahm M."/>
            <person name="Cabau C."/>
            <person name="Klopp C."/>
            <person name="Thompson A.W."/>
            <person name="Robinson-Rechavi M."/>
            <person name="Braasch I."/>
            <person name="Lecointre G."/>
            <person name="Bobe J."/>
            <person name="Postlethwait J.H."/>
            <person name="Berthelot C."/>
            <person name="Roest Crollius H."/>
            <person name="Guiguen Y."/>
        </authorList>
    </citation>
    <scope>NUCLEOTIDE SEQUENCE</scope>
    <source>
        <strain evidence="1">NC1722</strain>
    </source>
</reference>
<dbReference type="AlphaFoldDB" id="A0AAD7WC79"/>
<comment type="caution">
    <text evidence="1">The sequence shown here is derived from an EMBL/GenBank/DDBJ whole genome shotgun (WGS) entry which is preliminary data.</text>
</comment>
<evidence type="ECO:0000313" key="1">
    <source>
        <dbReference type="EMBL" id="KAJ8390569.1"/>
    </source>
</evidence>
<organism evidence="1 2">
    <name type="scientific">Aldrovandia affinis</name>
    <dbReference type="NCBI Taxonomy" id="143900"/>
    <lineage>
        <taxon>Eukaryota</taxon>
        <taxon>Metazoa</taxon>
        <taxon>Chordata</taxon>
        <taxon>Craniata</taxon>
        <taxon>Vertebrata</taxon>
        <taxon>Euteleostomi</taxon>
        <taxon>Actinopterygii</taxon>
        <taxon>Neopterygii</taxon>
        <taxon>Teleostei</taxon>
        <taxon>Notacanthiformes</taxon>
        <taxon>Halosauridae</taxon>
        <taxon>Aldrovandia</taxon>
    </lineage>
</organism>
<accession>A0AAD7WC79</accession>
<protein>
    <submittedName>
        <fullName evidence="1">Uncharacterized protein</fullName>
    </submittedName>
</protein>
<proteinExistence type="predicted"/>
<dbReference type="EMBL" id="JAINUG010000167">
    <property type="protein sequence ID" value="KAJ8390569.1"/>
    <property type="molecule type" value="Genomic_DNA"/>
</dbReference>
<dbReference type="Proteomes" id="UP001221898">
    <property type="component" value="Unassembled WGS sequence"/>
</dbReference>
<evidence type="ECO:0000313" key="2">
    <source>
        <dbReference type="Proteomes" id="UP001221898"/>
    </source>
</evidence>
<name>A0AAD7WC79_9TELE</name>
<sequence>MPNVSRRVLCQLAERAAGETQLQFSTVLLLLLENTASHIQNKVLLVTLGSPVDEVVTKLHTVGLAGLPATLSTLFSAP</sequence>
<keyword evidence="2" id="KW-1185">Reference proteome</keyword>